<accession>A0A7T4N092</accession>
<dbReference type="RefSeq" id="WP_157004216.1">
    <property type="nucleotide sequence ID" value="NZ_CP066075.1"/>
</dbReference>
<dbReference type="AlphaFoldDB" id="A0A7T4N092"/>
<dbReference type="EMBL" id="CP066075">
    <property type="protein sequence ID" value="QQC62877.1"/>
    <property type="molecule type" value="Genomic_DNA"/>
</dbReference>
<evidence type="ECO:0000313" key="2">
    <source>
        <dbReference type="Proteomes" id="UP000595610"/>
    </source>
</evidence>
<proteinExistence type="predicted"/>
<reference evidence="1 2" key="1">
    <citation type="submission" date="2020-12" db="EMBL/GenBank/DDBJ databases">
        <title>FDA dAtabase for Regulatory Grade micrObial Sequences (FDA-ARGOS): Supporting development and validation of Infectious Disease Dx tests.</title>
        <authorList>
            <person name="Nelson B."/>
            <person name="Plummer A."/>
            <person name="Tallon L."/>
            <person name="Sadzewicz L."/>
            <person name="Zhao X."/>
            <person name="Boylan J."/>
            <person name="Ott S."/>
            <person name="Bowen H."/>
            <person name="Vavikolanu K."/>
            <person name="Mehta A."/>
            <person name="Aluvathingal J."/>
            <person name="Nadendla S."/>
            <person name="Myers T."/>
            <person name="Yan Y."/>
            <person name="Sichtig H."/>
        </authorList>
    </citation>
    <scope>NUCLEOTIDE SEQUENCE [LARGE SCALE GENOMIC DNA]</scope>
    <source>
        <strain evidence="1 2">FDAARGOS_1049</strain>
    </source>
</reference>
<sequence>MEFSYDSQIRAEVARETRNIVNFRATVFPNVGQDRQLFPETKQSAAAQLALSYLFE</sequence>
<dbReference type="KEGG" id="pgis:I6I06_11175"/>
<protein>
    <submittedName>
        <fullName evidence="1">Uncharacterized protein</fullName>
    </submittedName>
</protein>
<evidence type="ECO:0000313" key="1">
    <source>
        <dbReference type="EMBL" id="QQC62877.1"/>
    </source>
</evidence>
<name>A0A7T4N092_9BURK</name>
<gene>
    <name evidence="1" type="ORF">I6I06_11175</name>
</gene>
<dbReference type="Proteomes" id="UP000595610">
    <property type="component" value="Chromosome 1"/>
</dbReference>
<organism evidence="1 2">
    <name type="scientific">Paraburkholderia ginsengisoli</name>
    <dbReference type="NCBI Taxonomy" id="311231"/>
    <lineage>
        <taxon>Bacteria</taxon>
        <taxon>Pseudomonadati</taxon>
        <taxon>Pseudomonadota</taxon>
        <taxon>Betaproteobacteria</taxon>
        <taxon>Burkholderiales</taxon>
        <taxon>Burkholderiaceae</taxon>
        <taxon>Paraburkholderia</taxon>
    </lineage>
</organism>
<keyword evidence="2" id="KW-1185">Reference proteome</keyword>